<feature type="compositionally biased region" description="Polar residues" evidence="1">
    <location>
        <begin position="42"/>
        <end position="82"/>
    </location>
</feature>
<dbReference type="Proteomes" id="UP001200741">
    <property type="component" value="Unassembled WGS sequence"/>
</dbReference>
<proteinExistence type="predicted"/>
<name>A0ABS8XX76_9BURK</name>
<protein>
    <recommendedName>
        <fullName evidence="4">SMP domain-containing protein</fullName>
    </recommendedName>
</protein>
<dbReference type="EMBL" id="JAJTWU010000002">
    <property type="protein sequence ID" value="MCE4553890.1"/>
    <property type="molecule type" value="Genomic_DNA"/>
</dbReference>
<keyword evidence="3" id="KW-1185">Reference proteome</keyword>
<gene>
    <name evidence="2" type="ORF">LXT13_05430</name>
</gene>
<accession>A0ABS8XX76</accession>
<evidence type="ECO:0008006" key="4">
    <source>
        <dbReference type="Google" id="ProtNLM"/>
    </source>
</evidence>
<comment type="caution">
    <text evidence="2">The sequence shown here is derived from an EMBL/GenBank/DDBJ whole genome shotgun (WGS) entry which is preliminary data.</text>
</comment>
<reference evidence="2 3" key="1">
    <citation type="submission" date="2021-12" db="EMBL/GenBank/DDBJ databases">
        <title>Genome seq of P8.</title>
        <authorList>
            <person name="Seo T."/>
        </authorList>
    </citation>
    <scope>NUCLEOTIDE SEQUENCE [LARGE SCALE GENOMIC DNA]</scope>
    <source>
        <strain evidence="2 3">P8</strain>
    </source>
</reference>
<organism evidence="2 3">
    <name type="scientific">Pelomonas cellulosilytica</name>
    <dbReference type="NCBI Taxonomy" id="2906762"/>
    <lineage>
        <taxon>Bacteria</taxon>
        <taxon>Pseudomonadati</taxon>
        <taxon>Pseudomonadota</taxon>
        <taxon>Betaproteobacteria</taxon>
        <taxon>Burkholderiales</taxon>
        <taxon>Sphaerotilaceae</taxon>
        <taxon>Roseateles</taxon>
    </lineage>
</organism>
<dbReference type="RefSeq" id="WP_233370612.1">
    <property type="nucleotide sequence ID" value="NZ_JAJTWU010000002.1"/>
</dbReference>
<evidence type="ECO:0000313" key="3">
    <source>
        <dbReference type="Proteomes" id="UP001200741"/>
    </source>
</evidence>
<feature type="compositionally biased region" description="Polar residues" evidence="1">
    <location>
        <begin position="1"/>
        <end position="11"/>
    </location>
</feature>
<evidence type="ECO:0000256" key="1">
    <source>
        <dbReference type="SAM" id="MobiDB-lite"/>
    </source>
</evidence>
<sequence length="82" mass="8024">MGTNTKSTSPGVASLAGKTLQSGAASAVQRSLAGSALRQAGSAAQTGAKTESKASSALDNPRSSTTTKTLAGSVVSQSNKKR</sequence>
<evidence type="ECO:0000313" key="2">
    <source>
        <dbReference type="EMBL" id="MCE4553890.1"/>
    </source>
</evidence>
<feature type="region of interest" description="Disordered" evidence="1">
    <location>
        <begin position="1"/>
        <end position="82"/>
    </location>
</feature>